<dbReference type="InterPro" id="IPR005174">
    <property type="entry name" value="KIB1-4_b-propeller"/>
</dbReference>
<dbReference type="AlphaFoldDB" id="A0AAV2F0H2"/>
<keyword evidence="3" id="KW-1185">Reference proteome</keyword>
<evidence type="ECO:0000259" key="1">
    <source>
        <dbReference type="Pfam" id="PF03478"/>
    </source>
</evidence>
<dbReference type="PANTHER" id="PTHR44259">
    <property type="entry name" value="OS07G0183000 PROTEIN-RELATED"/>
    <property type="match status" value="1"/>
</dbReference>
<reference evidence="2 3" key="1">
    <citation type="submission" date="2024-04" db="EMBL/GenBank/DDBJ databases">
        <authorList>
            <person name="Fracassetti M."/>
        </authorList>
    </citation>
    <scope>NUCLEOTIDE SEQUENCE [LARGE SCALE GENOMIC DNA]</scope>
</reference>
<dbReference type="Proteomes" id="UP001497516">
    <property type="component" value="Chromosome 6"/>
</dbReference>
<name>A0AAV2F0H2_9ROSI</name>
<sequence>MITGEDQRPWADICPNLLDSIYTRLPSHVDGTYFGGVCKNWYQVHSHSAVSNPLPMVISHTKFSSSDIAQVREDNWMSVQLRQIPQWLVDVDIKILGRAGAWLLIQEYGTSLGCYNPLLRSPANYIGLPNPRWLFSNYRLNLRETSPATVKVAFSTLPTTRDCMILMVYGDSYLSTVRCSDDWIWKTYDFSLSGKSGQSCLGLGYKKERFFWLFEMGDMLIFSVHHSEPRMLLAATKPLLSQQLERWDTLRVVAVMEKMDEATAADDLLLVVTHWERDHEASVKDSFRLVEVEEKFTATQGRS</sequence>
<evidence type="ECO:0000313" key="2">
    <source>
        <dbReference type="EMBL" id="CAL1391539.1"/>
    </source>
</evidence>
<dbReference type="InterPro" id="IPR050942">
    <property type="entry name" value="F-box_BR-signaling"/>
</dbReference>
<proteinExistence type="predicted"/>
<feature type="domain" description="KIB1-4 beta-propeller" evidence="1">
    <location>
        <begin position="92"/>
        <end position="293"/>
    </location>
</feature>
<dbReference type="EMBL" id="OZ034819">
    <property type="protein sequence ID" value="CAL1391539.1"/>
    <property type="molecule type" value="Genomic_DNA"/>
</dbReference>
<dbReference type="PANTHER" id="PTHR44259:SF114">
    <property type="entry name" value="OS06G0707300 PROTEIN"/>
    <property type="match status" value="1"/>
</dbReference>
<organism evidence="2 3">
    <name type="scientific">Linum trigynum</name>
    <dbReference type="NCBI Taxonomy" id="586398"/>
    <lineage>
        <taxon>Eukaryota</taxon>
        <taxon>Viridiplantae</taxon>
        <taxon>Streptophyta</taxon>
        <taxon>Embryophyta</taxon>
        <taxon>Tracheophyta</taxon>
        <taxon>Spermatophyta</taxon>
        <taxon>Magnoliopsida</taxon>
        <taxon>eudicotyledons</taxon>
        <taxon>Gunneridae</taxon>
        <taxon>Pentapetalae</taxon>
        <taxon>rosids</taxon>
        <taxon>fabids</taxon>
        <taxon>Malpighiales</taxon>
        <taxon>Linaceae</taxon>
        <taxon>Linum</taxon>
    </lineage>
</organism>
<gene>
    <name evidence="2" type="ORF">LTRI10_LOCUS32254</name>
</gene>
<evidence type="ECO:0000313" key="3">
    <source>
        <dbReference type="Proteomes" id="UP001497516"/>
    </source>
</evidence>
<protein>
    <recommendedName>
        <fullName evidence="1">KIB1-4 beta-propeller domain-containing protein</fullName>
    </recommendedName>
</protein>
<accession>A0AAV2F0H2</accession>
<dbReference type="Pfam" id="PF03478">
    <property type="entry name" value="Beta-prop_KIB1-4"/>
    <property type="match status" value="1"/>
</dbReference>